<evidence type="ECO:0000313" key="2">
    <source>
        <dbReference type="EMBL" id="CAE0714842.1"/>
    </source>
</evidence>
<evidence type="ECO:0000256" key="1">
    <source>
        <dbReference type="SAM" id="MobiDB-lite"/>
    </source>
</evidence>
<sequence>MKMEENRNYRRQTTGENTSSGSGSSYDNSSECYNSNINSNSNSNSGGDGDGDGGEDKRENERIIRTMVNSMALLAEMSGMGSGTGNSIGTSSGRRHNEFVDERNDTSRRSPYRISARNQSRRKRRLPPPSSSPTTATTTTTTITTPEREVPRSSQETYVSETMPSLPTITKEDIHTPIDLDSSAPGLIGISPDTDFAFNDDTYPLDHSQQQQTAANYETDESSSSMSQEQRFYRSRSWAKQKLAAVIFSHPGSLRSFCIETYQAAREQSLLNTNNRDTDTDTHTDNYNDTREAQICNDEYDDNSLDERRLRTTGIPRSIANNKNFFVSITSDTFNVCLDLTLDVSFSTLRVTGMALHTSFCVVVNVWDGVTRSAYTIITRPFNVMGKTREVFVSGIQSVATGVGSASSIALHRLSAKNRSSPLSSGLVYGGVSQHQGNNHNNLRRIRSPAKITLVNEKLLRKLNNLNSAAPVVSYTELDDNDGGLSRHAKSRVQRMMHYDVSLRPFVATVQLRESFKKQTHPARTCGTDSVVDYDADAGEASTTSSPLEGPFMCTPQSFPPTPASRAHVLKRGSRFADDVVFLARDQLRVHDGLESSNERTREMAEALTHGKRLAVFDADDASAGIDLSCGQHVATKVGPLLYCSLRSMVPILRNCFVYFEMTVLGRSGGVLQTGMATLSFGLSTKEMPTDTLVGAWKGSVGLCTTGQILISGQWCSPGPDPTISSFGDRETIGCLVCLDDSSAFETWDGVMITATVTFNINGRIVSPHVPSLPTISGFDRRPATSIPVVGTAVPPSFTLPLLVPAEEELYPTLTLHSPGTSVMCRFSAGDVVSRSRDAIGAPKKVPVYAVDGSLVLTAEE</sequence>
<reference evidence="2" key="1">
    <citation type="submission" date="2021-01" db="EMBL/GenBank/DDBJ databases">
        <authorList>
            <person name="Corre E."/>
            <person name="Pelletier E."/>
            <person name="Niang G."/>
            <person name="Scheremetjew M."/>
            <person name="Finn R."/>
            <person name="Kale V."/>
            <person name="Holt S."/>
            <person name="Cochrane G."/>
            <person name="Meng A."/>
            <person name="Brown T."/>
            <person name="Cohen L."/>
        </authorList>
    </citation>
    <scope>NUCLEOTIDE SEQUENCE</scope>
    <source>
        <strain evidence="2">10249 10 AB</strain>
    </source>
</reference>
<dbReference type="Gene3D" id="2.60.120.920">
    <property type="match status" value="1"/>
</dbReference>
<dbReference type="InterPro" id="IPR043136">
    <property type="entry name" value="B30.2/SPRY_sf"/>
</dbReference>
<accession>A0A7S4AGD9</accession>
<dbReference type="AlphaFoldDB" id="A0A7S4AGD9"/>
<proteinExistence type="predicted"/>
<feature type="compositionally biased region" description="Low complexity" evidence="1">
    <location>
        <begin position="14"/>
        <end position="45"/>
    </location>
</feature>
<feature type="compositionally biased region" description="Basic and acidic residues" evidence="1">
    <location>
        <begin position="95"/>
        <end position="108"/>
    </location>
</feature>
<feature type="compositionally biased region" description="Polar residues" evidence="1">
    <location>
        <begin position="152"/>
        <end position="162"/>
    </location>
</feature>
<name>A0A7S4AGD9_9STRA</name>
<dbReference type="EMBL" id="HBIX01010020">
    <property type="protein sequence ID" value="CAE0714842.1"/>
    <property type="molecule type" value="Transcribed_RNA"/>
</dbReference>
<feature type="region of interest" description="Disordered" evidence="1">
    <location>
        <begin position="78"/>
        <end position="162"/>
    </location>
</feature>
<organism evidence="2">
    <name type="scientific">Pseudo-nitzschia australis</name>
    <dbReference type="NCBI Taxonomy" id="44445"/>
    <lineage>
        <taxon>Eukaryota</taxon>
        <taxon>Sar</taxon>
        <taxon>Stramenopiles</taxon>
        <taxon>Ochrophyta</taxon>
        <taxon>Bacillariophyta</taxon>
        <taxon>Bacillariophyceae</taxon>
        <taxon>Bacillariophycidae</taxon>
        <taxon>Bacillariales</taxon>
        <taxon>Bacillariaceae</taxon>
        <taxon>Pseudo-nitzschia</taxon>
    </lineage>
</organism>
<feature type="compositionally biased region" description="Low complexity" evidence="1">
    <location>
        <begin position="132"/>
        <end position="145"/>
    </location>
</feature>
<protein>
    <submittedName>
        <fullName evidence="2">Uncharacterized protein</fullName>
    </submittedName>
</protein>
<feature type="compositionally biased region" description="Polar residues" evidence="1">
    <location>
        <begin position="207"/>
        <end position="226"/>
    </location>
</feature>
<feature type="region of interest" description="Disordered" evidence="1">
    <location>
        <begin position="193"/>
        <end position="226"/>
    </location>
</feature>
<feature type="region of interest" description="Disordered" evidence="1">
    <location>
        <begin position="1"/>
        <end position="57"/>
    </location>
</feature>
<gene>
    <name evidence="2" type="ORF">PAUS00366_LOCUS7594</name>
</gene>